<organism evidence="1 2">
    <name type="scientific">Streptomyces osmaniensis</name>
    <dbReference type="NCBI Taxonomy" id="593134"/>
    <lineage>
        <taxon>Bacteria</taxon>
        <taxon>Bacillati</taxon>
        <taxon>Actinomycetota</taxon>
        <taxon>Actinomycetes</taxon>
        <taxon>Kitasatosporales</taxon>
        <taxon>Streptomycetaceae</taxon>
        <taxon>Streptomyces</taxon>
    </lineage>
</organism>
<sequence>MTIATLHMPAKRSRIAYPLPPTTPCSIQDQGAVALSPTPSKAFGSVLSITEPLDGREGYV</sequence>
<reference evidence="2" key="1">
    <citation type="journal article" date="2019" name="Int. J. Syst. Evol. Microbiol.">
        <title>The Global Catalogue of Microorganisms (GCM) 10K type strain sequencing project: providing services to taxonomists for standard genome sequencing and annotation.</title>
        <authorList>
            <consortium name="The Broad Institute Genomics Platform"/>
            <consortium name="The Broad Institute Genome Sequencing Center for Infectious Disease"/>
            <person name="Wu L."/>
            <person name="Ma J."/>
        </authorList>
    </citation>
    <scope>NUCLEOTIDE SEQUENCE [LARGE SCALE GENOMIC DNA]</scope>
    <source>
        <strain evidence="2">JCM 17656</strain>
    </source>
</reference>
<keyword evidence="2" id="KW-1185">Reference proteome</keyword>
<evidence type="ECO:0000313" key="2">
    <source>
        <dbReference type="Proteomes" id="UP001500707"/>
    </source>
</evidence>
<dbReference type="EMBL" id="BAABCE010000005">
    <property type="protein sequence ID" value="GAA3544406.1"/>
    <property type="molecule type" value="Genomic_DNA"/>
</dbReference>
<protein>
    <submittedName>
        <fullName evidence="1">Uncharacterized protein</fullName>
    </submittedName>
</protein>
<proteinExistence type="predicted"/>
<gene>
    <name evidence="1" type="ORF">GCM10022295_27910</name>
</gene>
<accession>A0ABP6W552</accession>
<evidence type="ECO:0000313" key="1">
    <source>
        <dbReference type="EMBL" id="GAA3544406.1"/>
    </source>
</evidence>
<name>A0ABP6W552_9ACTN</name>
<dbReference type="Proteomes" id="UP001500707">
    <property type="component" value="Unassembled WGS sequence"/>
</dbReference>
<comment type="caution">
    <text evidence="1">The sequence shown here is derived from an EMBL/GenBank/DDBJ whole genome shotgun (WGS) entry which is preliminary data.</text>
</comment>